<dbReference type="EMBL" id="CP000589">
    <property type="protein sequence ID" value="ABO97832.1"/>
    <property type="molecule type" value="Genomic_DNA"/>
</dbReference>
<dbReference type="Gene3D" id="3.40.50.2000">
    <property type="entry name" value="Glycogen Phosphorylase B"/>
    <property type="match status" value="1"/>
</dbReference>
<dbReference type="SUPFAM" id="SSF53756">
    <property type="entry name" value="UDP-Glycosyltransferase/glycogen phosphorylase"/>
    <property type="match status" value="1"/>
</dbReference>
<sequence length="476" mass="53110">MRSASARVARSATRGARCRRRRARVARSTRAARPTAPSIAFVGWEWIEPSSSAAGARSVALVAEALRRGWRVTCVASAEARAGQEDALRAMGAETRRMKANRGDELRALVEAARPDCVVFDRFLAEEAYAGRLREIAPSVVRVLDMQDAHALRRARERAAKAAKTRGEDAAKEVLKSAPNARDEDLMREIASVQRSDLTLVCSPVEKEWLTRECGVAERKLRLASFFVDSVDAEAMKRDFSARKDFATIGTFMHKPNVDSVEWLCEEVWPLVRKQLPNATMRVYGSYATENHRRRFHKPAQGFLFEGFAEDLGETLRAHRVLLAPLRFGAGIKGKILDAWRYGLPACTTPIGSEGCVPDVVEFWSPTSSAPIDPEHGWGGFGDFTNPQDIADAAVRLHEDENLWRLARGNGADLLDRLFSARVNLPDVFDAIERVIDDVDAVRDADYFGQCLWREDVRSTTYFSKWIEAKETGATN</sequence>
<protein>
    <submittedName>
        <fullName evidence="1">Uncharacterized protein</fullName>
    </submittedName>
</protein>
<evidence type="ECO:0000313" key="1">
    <source>
        <dbReference type="EMBL" id="ABO97832.1"/>
    </source>
</evidence>
<name>A4S2I9_OSTLU</name>
<dbReference type="OrthoDB" id="426882at2759"/>
<evidence type="ECO:0000313" key="2">
    <source>
        <dbReference type="Proteomes" id="UP000001568"/>
    </source>
</evidence>
<dbReference type="RefSeq" id="XP_001419539.1">
    <property type="nucleotide sequence ID" value="XM_001419502.1"/>
</dbReference>
<dbReference type="Proteomes" id="UP000001568">
    <property type="component" value="Chromosome 9"/>
</dbReference>
<reference evidence="1 2" key="1">
    <citation type="journal article" date="2007" name="Proc. Natl. Acad. Sci. U.S.A.">
        <title>The tiny eukaryote Ostreococcus provides genomic insights into the paradox of plankton speciation.</title>
        <authorList>
            <person name="Palenik B."/>
            <person name="Grimwood J."/>
            <person name="Aerts A."/>
            <person name="Rouze P."/>
            <person name="Salamov A."/>
            <person name="Putnam N."/>
            <person name="Dupont C."/>
            <person name="Jorgensen R."/>
            <person name="Derelle E."/>
            <person name="Rombauts S."/>
            <person name="Zhou K."/>
            <person name="Otillar R."/>
            <person name="Merchant S.S."/>
            <person name="Podell S."/>
            <person name="Gaasterland T."/>
            <person name="Napoli C."/>
            <person name="Gendler K."/>
            <person name="Manuell A."/>
            <person name="Tai V."/>
            <person name="Vallon O."/>
            <person name="Piganeau G."/>
            <person name="Jancek S."/>
            <person name="Heijde M."/>
            <person name="Jabbari K."/>
            <person name="Bowler C."/>
            <person name="Lohr M."/>
            <person name="Robbens S."/>
            <person name="Werner G."/>
            <person name="Dubchak I."/>
            <person name="Pazour G.J."/>
            <person name="Ren Q."/>
            <person name="Paulsen I."/>
            <person name="Delwiche C."/>
            <person name="Schmutz J."/>
            <person name="Rokhsar D."/>
            <person name="Van de Peer Y."/>
            <person name="Moreau H."/>
            <person name="Grigoriev I.V."/>
        </authorList>
    </citation>
    <scope>NUCLEOTIDE SEQUENCE [LARGE SCALE GENOMIC DNA]</scope>
    <source>
        <strain evidence="1 2">CCE9901</strain>
    </source>
</reference>
<accession>A4S2I9</accession>
<dbReference type="OMA" id="EEQFGWR"/>
<dbReference type="Gramene" id="ABO97832">
    <property type="protein sequence ID" value="ABO97832"/>
    <property type="gene ID" value="OSTLU_88208"/>
</dbReference>
<dbReference type="Pfam" id="PF13692">
    <property type="entry name" value="Glyco_trans_1_4"/>
    <property type="match status" value="1"/>
</dbReference>
<dbReference type="AlphaFoldDB" id="A4S2I9"/>
<dbReference type="eggNOG" id="ENOG502QU9I">
    <property type="taxonomic scope" value="Eukaryota"/>
</dbReference>
<dbReference type="HOGENOM" id="CLU_028014_2_1_1"/>
<dbReference type="GeneID" id="5003656"/>
<proteinExistence type="predicted"/>
<keyword evidence="2" id="KW-1185">Reference proteome</keyword>
<dbReference type="CAZy" id="GT4">
    <property type="family name" value="Glycosyltransferase Family 4"/>
</dbReference>
<gene>
    <name evidence="1" type="ORF">OSTLU_88208</name>
</gene>
<dbReference type="CDD" id="cd03801">
    <property type="entry name" value="GT4_PimA-like"/>
    <property type="match status" value="1"/>
</dbReference>
<organism evidence="1 2">
    <name type="scientific">Ostreococcus lucimarinus (strain CCE9901)</name>
    <dbReference type="NCBI Taxonomy" id="436017"/>
    <lineage>
        <taxon>Eukaryota</taxon>
        <taxon>Viridiplantae</taxon>
        <taxon>Chlorophyta</taxon>
        <taxon>Mamiellophyceae</taxon>
        <taxon>Mamiellales</taxon>
        <taxon>Bathycoccaceae</taxon>
        <taxon>Ostreococcus</taxon>
    </lineage>
</organism>
<dbReference type="KEGG" id="olu:OSTLU_88208"/>